<dbReference type="InterPro" id="IPR029044">
    <property type="entry name" value="Nucleotide-diphossugar_trans"/>
</dbReference>
<dbReference type="InterPro" id="IPR050834">
    <property type="entry name" value="Glycosyltransf_2"/>
</dbReference>
<feature type="domain" description="Glycosyltransferase 2-like" evidence="1">
    <location>
        <begin position="3"/>
        <end position="45"/>
    </location>
</feature>
<proteinExistence type="predicted"/>
<keyword evidence="2" id="KW-0808">Transferase</keyword>
<protein>
    <submittedName>
        <fullName evidence="2">Glycosyl transferase, family 2 domain protein</fullName>
        <ecNumber evidence="2">2.-.-.-</ecNumber>
    </submittedName>
</protein>
<name>T1A9F3_9ZZZZ</name>
<dbReference type="PANTHER" id="PTHR43685">
    <property type="entry name" value="GLYCOSYLTRANSFERASE"/>
    <property type="match status" value="1"/>
</dbReference>
<dbReference type="EMBL" id="AUZX01008923">
    <property type="protein sequence ID" value="EQD53632.1"/>
    <property type="molecule type" value="Genomic_DNA"/>
</dbReference>
<accession>T1A9F3</accession>
<gene>
    <name evidence="2" type="ORF">B1A_12307</name>
</gene>
<evidence type="ECO:0000259" key="1">
    <source>
        <dbReference type="Pfam" id="PF00535"/>
    </source>
</evidence>
<dbReference type="CDD" id="cd00761">
    <property type="entry name" value="Glyco_tranf_GTA_type"/>
    <property type="match status" value="1"/>
</dbReference>
<dbReference type="InterPro" id="IPR001173">
    <property type="entry name" value="Glyco_trans_2-like"/>
</dbReference>
<dbReference type="Pfam" id="PF00535">
    <property type="entry name" value="Glycos_transf_2"/>
    <property type="match status" value="1"/>
</dbReference>
<dbReference type="EC" id="2.-.-.-" evidence="2"/>
<dbReference type="Gene3D" id="3.90.550.10">
    <property type="entry name" value="Spore Coat Polysaccharide Biosynthesis Protein SpsA, Chain A"/>
    <property type="match status" value="1"/>
</dbReference>
<dbReference type="PANTHER" id="PTHR43685:SF2">
    <property type="entry name" value="GLYCOSYLTRANSFERASE 2-LIKE DOMAIN-CONTAINING PROTEIN"/>
    <property type="match status" value="1"/>
</dbReference>
<reference evidence="2" key="2">
    <citation type="journal article" date="2014" name="ISME J.">
        <title>Microbial stratification in low pH oxic and suboxic macroscopic growths along an acid mine drainage.</title>
        <authorList>
            <person name="Mendez-Garcia C."/>
            <person name="Mesa V."/>
            <person name="Sprenger R.R."/>
            <person name="Richter M."/>
            <person name="Diez M.S."/>
            <person name="Solano J."/>
            <person name="Bargiela R."/>
            <person name="Golyshina O.V."/>
            <person name="Manteca A."/>
            <person name="Ramos J.L."/>
            <person name="Gallego J.R."/>
            <person name="Llorente I."/>
            <person name="Martins Dos Santos V.A."/>
            <person name="Jensen O.N."/>
            <person name="Pelaez A.I."/>
            <person name="Sanchez J."/>
            <person name="Ferrer M."/>
        </authorList>
    </citation>
    <scope>NUCLEOTIDE SEQUENCE</scope>
</reference>
<feature type="non-terminal residue" evidence="2">
    <location>
        <position position="45"/>
    </location>
</feature>
<evidence type="ECO:0000313" key="2">
    <source>
        <dbReference type="EMBL" id="EQD53632.1"/>
    </source>
</evidence>
<comment type="caution">
    <text evidence="2">The sequence shown here is derived from an EMBL/GenBank/DDBJ whole genome shotgun (WGS) entry which is preliminary data.</text>
</comment>
<sequence length="45" mass="4909">MISVILPTHNRATLVTLAVESVLNQTLQDIELIVVDDGSTDNTEE</sequence>
<dbReference type="GO" id="GO:0016740">
    <property type="term" value="F:transferase activity"/>
    <property type="evidence" value="ECO:0007669"/>
    <property type="project" value="UniProtKB-KW"/>
</dbReference>
<dbReference type="SMR" id="T1A9F3"/>
<dbReference type="AlphaFoldDB" id="T1A9F3"/>
<organism evidence="2">
    <name type="scientific">mine drainage metagenome</name>
    <dbReference type="NCBI Taxonomy" id="410659"/>
    <lineage>
        <taxon>unclassified sequences</taxon>
        <taxon>metagenomes</taxon>
        <taxon>ecological metagenomes</taxon>
    </lineage>
</organism>
<dbReference type="SUPFAM" id="SSF53448">
    <property type="entry name" value="Nucleotide-diphospho-sugar transferases"/>
    <property type="match status" value="1"/>
</dbReference>
<reference evidence="2" key="1">
    <citation type="submission" date="2013-08" db="EMBL/GenBank/DDBJ databases">
        <authorList>
            <person name="Mendez C."/>
            <person name="Richter M."/>
            <person name="Ferrer M."/>
            <person name="Sanchez J."/>
        </authorList>
    </citation>
    <scope>NUCLEOTIDE SEQUENCE</scope>
</reference>